<feature type="compositionally biased region" description="Low complexity" evidence="1">
    <location>
        <begin position="20"/>
        <end position="35"/>
    </location>
</feature>
<dbReference type="EMBL" id="JBHDLN010000034">
    <property type="protein sequence ID" value="MFB0847345.1"/>
    <property type="molecule type" value="Genomic_DNA"/>
</dbReference>
<evidence type="ECO:0000313" key="3">
    <source>
        <dbReference type="Proteomes" id="UP001575622"/>
    </source>
</evidence>
<gene>
    <name evidence="2" type="ORF">ACEU3E_34810</name>
</gene>
<accession>A0ABV4VCI8</accession>
<protein>
    <submittedName>
        <fullName evidence="2">Uncharacterized protein</fullName>
    </submittedName>
</protein>
<sequence length="456" mass="52048">MPLFTPEEIAKNNSLNQRDSQYQAQFQSPSSPSQPHNTSNMAQTMASRYSSFSTPQMPQQSDYRDILNTVRSKLAQPPKTYQYNADTDQTFQAAANAVRQNVGTAQANTNARLRANGQGKSSWSDTVANQIAQQAEANIANQIRPQYEQMAYSRFQNEQNAERQNMNDLLTVGQGFNTLEQQAFQNALARAQENRAEAALTGRMQLPEVAQNYINQILDLKRQAEGQGVSQEQMGQYRSQADALRQQLAMTGVNPDIVGYESDYNQAMRNVAQGTPTLEARRLDRQVSESDRNFDYQKGRDAVGDQRYAQEFDYRKARDQIMDERDKRNFDEDYRRYGLDYALKKAAQANAFANSAADNARANASLNLQRERFNWERDPNNPEYQYKQAQVGKLTSQVDPKHFESEVVTNLNKMTPEQQQRFFDDEAGTLINSLGLTGMNRIYNQYFDKEGNPKRK</sequence>
<feature type="region of interest" description="Disordered" evidence="1">
    <location>
        <begin position="1"/>
        <end position="41"/>
    </location>
</feature>
<dbReference type="RefSeq" id="WP_373957171.1">
    <property type="nucleotide sequence ID" value="NZ_JBHDLN010000034.1"/>
</dbReference>
<comment type="caution">
    <text evidence="2">The sequence shown here is derived from an EMBL/GenBank/DDBJ whole genome shotgun (WGS) entry which is preliminary data.</text>
</comment>
<organism evidence="2 3">
    <name type="scientific">Paenibacillus oleatilyticus</name>
    <dbReference type="NCBI Taxonomy" id="2594886"/>
    <lineage>
        <taxon>Bacteria</taxon>
        <taxon>Bacillati</taxon>
        <taxon>Bacillota</taxon>
        <taxon>Bacilli</taxon>
        <taxon>Bacillales</taxon>
        <taxon>Paenibacillaceae</taxon>
        <taxon>Paenibacillus</taxon>
    </lineage>
</organism>
<reference evidence="2 3" key="1">
    <citation type="submission" date="2024-09" db="EMBL/GenBank/DDBJ databases">
        <authorList>
            <person name="Makale K.P.P."/>
            <person name="Makhzoum A."/>
            <person name="Rantong G."/>
            <person name="Rahube T.O."/>
        </authorList>
    </citation>
    <scope>NUCLEOTIDE SEQUENCE [LARGE SCALE GENOMIC DNA]</scope>
    <source>
        <strain evidence="2 3">KM_D13</strain>
    </source>
</reference>
<name>A0ABV4VCI8_9BACL</name>
<evidence type="ECO:0000313" key="2">
    <source>
        <dbReference type="EMBL" id="MFB0847345.1"/>
    </source>
</evidence>
<dbReference type="Proteomes" id="UP001575622">
    <property type="component" value="Unassembled WGS sequence"/>
</dbReference>
<keyword evidence="3" id="KW-1185">Reference proteome</keyword>
<evidence type="ECO:0000256" key="1">
    <source>
        <dbReference type="SAM" id="MobiDB-lite"/>
    </source>
</evidence>
<proteinExistence type="predicted"/>